<reference evidence="3 4" key="1">
    <citation type="submission" date="2020-01" db="EMBL/GenBank/DDBJ databases">
        <title>Genetics and antimicrobial susceptibilities of Nocardia species isolated from the soil; a comparison with species isolated from humans.</title>
        <authorList>
            <person name="Carrasco G."/>
            <person name="Monzon S."/>
            <person name="Sansegundo M."/>
            <person name="Garcia E."/>
            <person name="Garrido N."/>
            <person name="Medina M.J."/>
            <person name="Villalon P."/>
            <person name="Ramirez-Arocha A.C."/>
            <person name="Jimenez P."/>
            <person name="Cuesta I."/>
            <person name="Valdezate S."/>
        </authorList>
    </citation>
    <scope>NUCLEOTIDE SEQUENCE [LARGE SCALE GENOMIC DNA]</scope>
    <source>
        <strain evidence="3 4">CNM20110626</strain>
    </source>
</reference>
<comment type="caution">
    <text evidence="3">The sequence shown here is derived from an EMBL/GenBank/DDBJ whole genome shotgun (WGS) entry which is preliminary data.</text>
</comment>
<accession>A0A6P1D0V2</accession>
<gene>
    <name evidence="3" type="ORF">GV791_27015</name>
</gene>
<evidence type="ECO:0000313" key="4">
    <source>
        <dbReference type="Proteomes" id="UP000471166"/>
    </source>
</evidence>
<evidence type="ECO:0000256" key="1">
    <source>
        <dbReference type="SAM" id="MobiDB-lite"/>
    </source>
</evidence>
<feature type="signal peptide" evidence="2">
    <location>
        <begin position="1"/>
        <end position="28"/>
    </location>
</feature>
<keyword evidence="2" id="KW-0732">Signal</keyword>
<sequence length="138" mass="14951">MSTPPSGRRMRRAPLVVSMIVAAALVGACSRDSGDEPASQPPPPQPTVEDVGPVAAGYLCDMLLVDTATWREHPDVGLISFEGHVRTWAAEYQEFEGAIIRDHTFVDDVTIHYCPDVRERALDALNLDSLSSGLVGYT</sequence>
<name>A0A6P1D0V2_9NOCA</name>
<proteinExistence type="predicted"/>
<dbReference type="AlphaFoldDB" id="A0A6P1D0V2"/>
<dbReference type="RefSeq" id="WP_163847659.1">
    <property type="nucleotide sequence ID" value="NZ_JAAGVB010000065.1"/>
</dbReference>
<evidence type="ECO:0008006" key="5">
    <source>
        <dbReference type="Google" id="ProtNLM"/>
    </source>
</evidence>
<evidence type="ECO:0000313" key="3">
    <source>
        <dbReference type="EMBL" id="NEW36185.1"/>
    </source>
</evidence>
<evidence type="ECO:0000256" key="2">
    <source>
        <dbReference type="SAM" id="SignalP"/>
    </source>
</evidence>
<feature type="region of interest" description="Disordered" evidence="1">
    <location>
        <begin position="31"/>
        <end position="52"/>
    </location>
</feature>
<dbReference type="EMBL" id="JAAGVB010000065">
    <property type="protein sequence ID" value="NEW36185.1"/>
    <property type="molecule type" value="Genomic_DNA"/>
</dbReference>
<protein>
    <recommendedName>
        <fullName evidence="5">DUF732 domain-containing protein</fullName>
    </recommendedName>
</protein>
<feature type="chain" id="PRO_5039059943" description="DUF732 domain-containing protein" evidence="2">
    <location>
        <begin position="29"/>
        <end position="138"/>
    </location>
</feature>
<organism evidence="3 4">
    <name type="scientific">Nocardia cyriacigeorgica</name>
    <dbReference type="NCBI Taxonomy" id="135487"/>
    <lineage>
        <taxon>Bacteria</taxon>
        <taxon>Bacillati</taxon>
        <taxon>Actinomycetota</taxon>
        <taxon>Actinomycetes</taxon>
        <taxon>Mycobacteriales</taxon>
        <taxon>Nocardiaceae</taxon>
        <taxon>Nocardia</taxon>
    </lineage>
</organism>
<dbReference type="Proteomes" id="UP000471166">
    <property type="component" value="Unassembled WGS sequence"/>
</dbReference>